<proteinExistence type="predicted"/>
<dbReference type="AlphaFoldDB" id="A7E802"/>
<protein>
    <submittedName>
        <fullName evidence="1">Uncharacterized protein</fullName>
    </submittedName>
</protein>
<dbReference type="EMBL" id="CH476622">
    <property type="protein sequence ID" value="EDN96504.1"/>
    <property type="molecule type" value="Genomic_DNA"/>
</dbReference>
<dbReference type="RefSeq" id="XP_001597236.1">
    <property type="nucleotide sequence ID" value="XM_001597186.1"/>
</dbReference>
<reference evidence="2" key="1">
    <citation type="journal article" date="2011" name="PLoS Genet.">
        <title>Genomic analysis of the necrotrophic fungal pathogens Sclerotinia sclerotiorum and Botrytis cinerea.</title>
        <authorList>
            <person name="Amselem J."/>
            <person name="Cuomo C.A."/>
            <person name="van Kan J.A."/>
            <person name="Viaud M."/>
            <person name="Benito E.P."/>
            <person name="Couloux A."/>
            <person name="Coutinho P.M."/>
            <person name="de Vries R.P."/>
            <person name="Dyer P.S."/>
            <person name="Fillinger S."/>
            <person name="Fournier E."/>
            <person name="Gout L."/>
            <person name="Hahn M."/>
            <person name="Kohn L."/>
            <person name="Lapalu N."/>
            <person name="Plummer K.M."/>
            <person name="Pradier J.M."/>
            <person name="Quevillon E."/>
            <person name="Sharon A."/>
            <person name="Simon A."/>
            <person name="ten Have A."/>
            <person name="Tudzynski B."/>
            <person name="Tudzynski P."/>
            <person name="Wincker P."/>
            <person name="Andrew M."/>
            <person name="Anthouard V."/>
            <person name="Beever R.E."/>
            <person name="Beffa R."/>
            <person name="Benoit I."/>
            <person name="Bouzid O."/>
            <person name="Brault B."/>
            <person name="Chen Z."/>
            <person name="Choquer M."/>
            <person name="Collemare J."/>
            <person name="Cotton P."/>
            <person name="Danchin E.G."/>
            <person name="Da Silva C."/>
            <person name="Gautier A."/>
            <person name="Giraud C."/>
            <person name="Giraud T."/>
            <person name="Gonzalez C."/>
            <person name="Grossetete S."/>
            <person name="Guldener U."/>
            <person name="Henrissat B."/>
            <person name="Howlett B.J."/>
            <person name="Kodira C."/>
            <person name="Kretschmer M."/>
            <person name="Lappartient A."/>
            <person name="Leroch M."/>
            <person name="Levis C."/>
            <person name="Mauceli E."/>
            <person name="Neuveglise C."/>
            <person name="Oeser B."/>
            <person name="Pearson M."/>
            <person name="Poulain J."/>
            <person name="Poussereau N."/>
            <person name="Quesneville H."/>
            <person name="Rascle C."/>
            <person name="Schumacher J."/>
            <person name="Segurens B."/>
            <person name="Sexton A."/>
            <person name="Silva E."/>
            <person name="Sirven C."/>
            <person name="Soanes D.M."/>
            <person name="Talbot N.J."/>
            <person name="Templeton M."/>
            <person name="Yandava C."/>
            <person name="Yarden O."/>
            <person name="Zeng Q."/>
            <person name="Rollins J.A."/>
            <person name="Lebrun M.H."/>
            <person name="Dickman M."/>
        </authorList>
    </citation>
    <scope>NUCLEOTIDE SEQUENCE [LARGE SCALE GENOMIC DNA]</scope>
    <source>
        <strain evidence="2">ATCC 18683 / 1980 / Ss-1</strain>
    </source>
</reference>
<name>A7E802_SCLS1</name>
<evidence type="ECO:0000313" key="2">
    <source>
        <dbReference type="Proteomes" id="UP000001312"/>
    </source>
</evidence>
<gene>
    <name evidence="1" type="ORF">SS1G_01430</name>
</gene>
<dbReference type="KEGG" id="ssl:SS1G_01430"/>
<dbReference type="InParanoid" id="A7E802"/>
<dbReference type="HOGENOM" id="CLU_2997827_0_0_1"/>
<evidence type="ECO:0000313" key="1">
    <source>
        <dbReference type="EMBL" id="EDN96504.1"/>
    </source>
</evidence>
<dbReference type="GeneID" id="5493714"/>
<keyword evidence="2" id="KW-1185">Reference proteome</keyword>
<sequence>MQSSNSEERCESEGEYEFERGKGVSVYMSSRNERIVYLVHIYGLVSVDGDGDGEDER</sequence>
<dbReference type="Proteomes" id="UP000001312">
    <property type="component" value="Unassembled WGS sequence"/>
</dbReference>
<accession>A7E802</accession>
<organism evidence="1 2">
    <name type="scientific">Sclerotinia sclerotiorum (strain ATCC 18683 / 1980 / Ss-1)</name>
    <name type="common">White mold</name>
    <name type="synonym">Whetzelinia sclerotiorum</name>
    <dbReference type="NCBI Taxonomy" id="665079"/>
    <lineage>
        <taxon>Eukaryota</taxon>
        <taxon>Fungi</taxon>
        <taxon>Dikarya</taxon>
        <taxon>Ascomycota</taxon>
        <taxon>Pezizomycotina</taxon>
        <taxon>Leotiomycetes</taxon>
        <taxon>Helotiales</taxon>
        <taxon>Sclerotiniaceae</taxon>
        <taxon>Sclerotinia</taxon>
    </lineage>
</organism>